<dbReference type="RefSeq" id="WP_415866380.1">
    <property type="nucleotide sequence ID" value="NZ_CP134537.1"/>
</dbReference>
<dbReference type="EMBL" id="CP134537">
    <property type="protein sequence ID" value="WNH10031.1"/>
    <property type="molecule type" value="Genomic_DNA"/>
</dbReference>
<evidence type="ECO:0000313" key="1">
    <source>
        <dbReference type="EMBL" id="WNH10031.1"/>
    </source>
</evidence>
<evidence type="ECO:0008006" key="3">
    <source>
        <dbReference type="Google" id="ProtNLM"/>
    </source>
</evidence>
<proteinExistence type="predicted"/>
<evidence type="ECO:0000313" key="2">
    <source>
        <dbReference type="Proteomes" id="UP001302806"/>
    </source>
</evidence>
<name>A0ABY9XVP5_9FLAO</name>
<protein>
    <recommendedName>
        <fullName evidence="3">Phage protein</fullName>
    </recommendedName>
</protein>
<dbReference type="Proteomes" id="UP001302806">
    <property type="component" value="Chromosome"/>
</dbReference>
<reference evidence="1 2" key="1">
    <citation type="submission" date="2023-09" db="EMBL/GenBank/DDBJ databases">
        <title>Thalassobella suaedae gen. nov., sp. nov., a marine bacterium of the family Flavobacteriaceae isolated from a halophyte Suaeda japonica.</title>
        <authorList>
            <person name="Lee S.Y."/>
            <person name="Hwang C.Y."/>
        </authorList>
    </citation>
    <scope>NUCLEOTIDE SEQUENCE [LARGE SCALE GENOMIC DNA]</scope>
    <source>
        <strain evidence="1 2">HL-DH14</strain>
    </source>
</reference>
<organism evidence="1 2">
    <name type="scientific">Thalassobellus suaedae</name>
    <dbReference type="NCBI Taxonomy" id="3074124"/>
    <lineage>
        <taxon>Bacteria</taxon>
        <taxon>Pseudomonadati</taxon>
        <taxon>Bacteroidota</taxon>
        <taxon>Flavobacteriia</taxon>
        <taxon>Flavobacteriales</taxon>
        <taxon>Flavobacteriaceae</taxon>
        <taxon>Thalassobellus</taxon>
    </lineage>
</organism>
<sequence length="63" mass="7455">MKKTITYKKGKLYAPDNLDELPKDCNQYFTQDELEEWGKTEYEYGTLKCIKSFSITIIIKELP</sequence>
<gene>
    <name evidence="1" type="ORF">RHP51_04860</name>
</gene>
<accession>A0ABY9XVP5</accession>